<gene>
    <name evidence="1" type="ORF">PHMEG_00030034</name>
</gene>
<name>A0A225V0R9_9STRA</name>
<dbReference type="EMBL" id="NBNE01008846">
    <property type="protein sequence ID" value="OWY99040.1"/>
    <property type="molecule type" value="Genomic_DNA"/>
</dbReference>
<protein>
    <submittedName>
        <fullName evidence="1">Uncharacterized protein</fullName>
    </submittedName>
</protein>
<organism evidence="1 2">
    <name type="scientific">Phytophthora megakarya</name>
    <dbReference type="NCBI Taxonomy" id="4795"/>
    <lineage>
        <taxon>Eukaryota</taxon>
        <taxon>Sar</taxon>
        <taxon>Stramenopiles</taxon>
        <taxon>Oomycota</taxon>
        <taxon>Peronosporomycetes</taxon>
        <taxon>Peronosporales</taxon>
        <taxon>Peronosporaceae</taxon>
        <taxon>Phytophthora</taxon>
    </lineage>
</organism>
<reference evidence="2" key="1">
    <citation type="submission" date="2017-03" db="EMBL/GenBank/DDBJ databases">
        <title>Phytopthora megakarya and P. palmivora, two closely related causual agents of cacao black pod achieved similar genome size and gene model numbers by different mechanisms.</title>
        <authorList>
            <person name="Ali S."/>
            <person name="Shao J."/>
            <person name="Larry D.J."/>
            <person name="Kronmiller B."/>
            <person name="Shen D."/>
            <person name="Strem M.D."/>
            <person name="Melnick R.L."/>
            <person name="Guiltinan M.J."/>
            <person name="Tyler B.M."/>
            <person name="Meinhardt L.W."/>
            <person name="Bailey B.A."/>
        </authorList>
    </citation>
    <scope>NUCLEOTIDE SEQUENCE [LARGE SCALE GENOMIC DNA]</scope>
    <source>
        <strain evidence="2">zdho120</strain>
    </source>
</reference>
<dbReference type="OrthoDB" id="117976at2759"/>
<keyword evidence="2" id="KW-1185">Reference proteome</keyword>
<sequence length="214" mass="24931">MSHSALIQWKKARSEYEESVKARSKGDAELYRQLVETVKSTMDEKLLTALCMYRWRGVSRDQVTDDRILAEIETIVQSVKNDNLPDVDRLFGKELRLDMTESDVNERVLKYFMLCNQLIEEHGLVTCFDGDHGSKEKCKLLVESLAPAELKQDVKNALRFRAPAARHDEIKLYDLILEKALEQDRDFRRRKRVRYNEPVGKVIENGLRSRRMGA</sequence>
<dbReference type="Proteomes" id="UP000198211">
    <property type="component" value="Unassembled WGS sequence"/>
</dbReference>
<dbReference type="AlphaFoldDB" id="A0A225V0R9"/>
<comment type="caution">
    <text evidence="1">The sequence shown here is derived from an EMBL/GenBank/DDBJ whole genome shotgun (WGS) entry which is preliminary data.</text>
</comment>
<evidence type="ECO:0000313" key="2">
    <source>
        <dbReference type="Proteomes" id="UP000198211"/>
    </source>
</evidence>
<proteinExistence type="predicted"/>
<evidence type="ECO:0000313" key="1">
    <source>
        <dbReference type="EMBL" id="OWY99040.1"/>
    </source>
</evidence>
<accession>A0A225V0R9</accession>